<dbReference type="Proteomes" id="UP001279734">
    <property type="component" value="Unassembled WGS sequence"/>
</dbReference>
<dbReference type="InterPro" id="IPR040344">
    <property type="entry name" value="At3g17950-like"/>
</dbReference>
<dbReference type="PANTHER" id="PTHR33544:SF14">
    <property type="entry name" value="PROTEIN, PUTATIVE-RELATED"/>
    <property type="match status" value="1"/>
</dbReference>
<accession>A0AAD3XTB8</accession>
<gene>
    <name evidence="2" type="ORF">Nepgr_017665</name>
</gene>
<reference evidence="2" key="1">
    <citation type="submission" date="2023-05" db="EMBL/GenBank/DDBJ databases">
        <title>Nepenthes gracilis genome sequencing.</title>
        <authorList>
            <person name="Fukushima K."/>
        </authorList>
    </citation>
    <scope>NUCLEOTIDE SEQUENCE</scope>
    <source>
        <strain evidence="2">SING2019-196</strain>
    </source>
</reference>
<feature type="compositionally biased region" description="Low complexity" evidence="1">
    <location>
        <begin position="64"/>
        <end position="78"/>
    </location>
</feature>
<organism evidence="2 3">
    <name type="scientific">Nepenthes gracilis</name>
    <name type="common">Slender pitcher plant</name>
    <dbReference type="NCBI Taxonomy" id="150966"/>
    <lineage>
        <taxon>Eukaryota</taxon>
        <taxon>Viridiplantae</taxon>
        <taxon>Streptophyta</taxon>
        <taxon>Embryophyta</taxon>
        <taxon>Tracheophyta</taxon>
        <taxon>Spermatophyta</taxon>
        <taxon>Magnoliopsida</taxon>
        <taxon>eudicotyledons</taxon>
        <taxon>Gunneridae</taxon>
        <taxon>Pentapetalae</taxon>
        <taxon>Caryophyllales</taxon>
        <taxon>Nepenthaceae</taxon>
        <taxon>Nepenthes</taxon>
    </lineage>
</organism>
<dbReference type="AlphaFoldDB" id="A0AAD3XTB8"/>
<comment type="caution">
    <text evidence="2">The sequence shown here is derived from an EMBL/GenBank/DDBJ whole genome shotgun (WGS) entry which is preliminary data.</text>
</comment>
<evidence type="ECO:0000256" key="1">
    <source>
        <dbReference type="SAM" id="MobiDB-lite"/>
    </source>
</evidence>
<keyword evidence="3" id="KW-1185">Reference proteome</keyword>
<dbReference type="PANTHER" id="PTHR33544">
    <property type="entry name" value="DUF4005 DOMAIN-CONTAINING PROTEIN-RELATED"/>
    <property type="match status" value="1"/>
</dbReference>
<evidence type="ECO:0000313" key="2">
    <source>
        <dbReference type="EMBL" id="GMH15824.1"/>
    </source>
</evidence>
<proteinExistence type="predicted"/>
<evidence type="ECO:0000313" key="3">
    <source>
        <dbReference type="Proteomes" id="UP001279734"/>
    </source>
</evidence>
<protein>
    <submittedName>
        <fullName evidence="2">Uncharacterized protein</fullName>
    </submittedName>
</protein>
<feature type="region of interest" description="Disordered" evidence="1">
    <location>
        <begin position="58"/>
        <end position="78"/>
    </location>
</feature>
<name>A0AAD3XTB8_NEPGR</name>
<sequence>MTWHDLSGGKFVDKEEKRKTPMVGGGGVDNCCPSQEMGIGWPLGLRNVNMRLQLAKATAATEPSHTPTSSFSSSNLDTESTTSFFRDNSKTLGRLIGLRPLQKGRDAVYLQNSTRLREPENVNSRFCHENSQKHAIEVSPKICILLCVIMCYGKDKNK</sequence>
<feature type="region of interest" description="Disordered" evidence="1">
    <location>
        <begin position="1"/>
        <end position="29"/>
    </location>
</feature>
<dbReference type="EMBL" id="BSYO01000015">
    <property type="protein sequence ID" value="GMH15824.1"/>
    <property type="molecule type" value="Genomic_DNA"/>
</dbReference>